<sequence>MLEIIVGGSVLNGRKRRKSKSRKMVAFIVIVEQTLRDDDVVGGYKGNEFRGCPIIENGCAYTVDGDVYFSTDNFQLYGPLCGRKLEDNRAGERVAIDSRKRNPADFALWKVQNLHNSHYGYGYGYSCWENRLSHKCKSMEAI</sequence>
<dbReference type="Gene3D" id="3.40.50.620">
    <property type="entry name" value="HUPs"/>
    <property type="match status" value="1"/>
</dbReference>
<protein>
    <recommendedName>
        <fullName evidence="4">tRNA synthetases class I catalytic domain-containing protein</fullName>
    </recommendedName>
</protein>
<dbReference type="Pfam" id="PF01406">
    <property type="entry name" value="tRNA-synt_1e"/>
    <property type="match status" value="1"/>
</dbReference>
<dbReference type="EMBL" id="CAUOFW020001859">
    <property type="protein sequence ID" value="CAK9149310.1"/>
    <property type="molecule type" value="Genomic_DNA"/>
</dbReference>
<organism evidence="5 6">
    <name type="scientific">Ilex paraguariensis</name>
    <name type="common">yerba mate</name>
    <dbReference type="NCBI Taxonomy" id="185542"/>
    <lineage>
        <taxon>Eukaryota</taxon>
        <taxon>Viridiplantae</taxon>
        <taxon>Streptophyta</taxon>
        <taxon>Embryophyta</taxon>
        <taxon>Tracheophyta</taxon>
        <taxon>Spermatophyta</taxon>
        <taxon>Magnoliopsida</taxon>
        <taxon>eudicotyledons</taxon>
        <taxon>Gunneridae</taxon>
        <taxon>Pentapetalae</taxon>
        <taxon>asterids</taxon>
        <taxon>campanulids</taxon>
        <taxon>Aquifoliales</taxon>
        <taxon>Aquifoliaceae</taxon>
        <taxon>Ilex</taxon>
    </lineage>
</organism>
<dbReference type="GO" id="GO:0005524">
    <property type="term" value="F:ATP binding"/>
    <property type="evidence" value="ECO:0007669"/>
    <property type="project" value="UniProtKB-KW"/>
</dbReference>
<reference evidence="5 6" key="1">
    <citation type="submission" date="2024-02" db="EMBL/GenBank/DDBJ databases">
        <authorList>
            <person name="Vignale AGUSTIN F."/>
            <person name="Sosa J E."/>
            <person name="Modenutti C."/>
        </authorList>
    </citation>
    <scope>NUCLEOTIDE SEQUENCE [LARGE SCALE GENOMIC DNA]</scope>
</reference>
<dbReference type="PANTHER" id="PTHR10890:SF26">
    <property type="entry name" value="CYSTEINE--TRNA LIGASE 1, CYTOPLASMIC-RELATED"/>
    <property type="match status" value="1"/>
</dbReference>
<evidence type="ECO:0000313" key="6">
    <source>
        <dbReference type="Proteomes" id="UP001642360"/>
    </source>
</evidence>
<evidence type="ECO:0000256" key="2">
    <source>
        <dbReference type="ARBA" id="ARBA00022741"/>
    </source>
</evidence>
<keyword evidence="1" id="KW-0436">Ligase</keyword>
<proteinExistence type="predicted"/>
<evidence type="ECO:0000256" key="1">
    <source>
        <dbReference type="ARBA" id="ARBA00022598"/>
    </source>
</evidence>
<dbReference type="GO" id="GO:0016874">
    <property type="term" value="F:ligase activity"/>
    <property type="evidence" value="ECO:0007669"/>
    <property type="project" value="UniProtKB-KW"/>
</dbReference>
<dbReference type="SUPFAM" id="SSF52374">
    <property type="entry name" value="Nucleotidylyl transferase"/>
    <property type="match status" value="1"/>
</dbReference>
<feature type="domain" description="tRNA synthetases class I catalytic" evidence="4">
    <location>
        <begin position="54"/>
        <end position="120"/>
    </location>
</feature>
<keyword evidence="2" id="KW-0547">Nucleotide-binding</keyword>
<dbReference type="InterPro" id="IPR014729">
    <property type="entry name" value="Rossmann-like_a/b/a_fold"/>
</dbReference>
<dbReference type="InterPro" id="IPR032678">
    <property type="entry name" value="tRNA-synt_1_cat_dom"/>
</dbReference>
<dbReference type="AlphaFoldDB" id="A0ABC8S0I5"/>
<comment type="caution">
    <text evidence="5">The sequence shown here is derived from an EMBL/GenBank/DDBJ whole genome shotgun (WGS) entry which is preliminary data.</text>
</comment>
<dbReference type="InterPro" id="IPR024909">
    <property type="entry name" value="Cys-tRNA/MSH_ligase"/>
</dbReference>
<dbReference type="PANTHER" id="PTHR10890">
    <property type="entry name" value="CYSTEINYL-TRNA SYNTHETASE"/>
    <property type="match status" value="1"/>
</dbReference>
<evidence type="ECO:0000313" key="5">
    <source>
        <dbReference type="EMBL" id="CAK9149310.1"/>
    </source>
</evidence>
<dbReference type="Proteomes" id="UP001642360">
    <property type="component" value="Unassembled WGS sequence"/>
</dbReference>
<evidence type="ECO:0000256" key="3">
    <source>
        <dbReference type="ARBA" id="ARBA00022840"/>
    </source>
</evidence>
<keyword evidence="3" id="KW-0067">ATP-binding</keyword>
<accession>A0ABC8S0I5</accession>
<gene>
    <name evidence="5" type="ORF">ILEXP_LOCUS17351</name>
</gene>
<evidence type="ECO:0000259" key="4">
    <source>
        <dbReference type="Pfam" id="PF01406"/>
    </source>
</evidence>
<name>A0ABC8S0I5_9AQUA</name>
<keyword evidence="6" id="KW-1185">Reference proteome</keyword>